<feature type="domain" description="SnoaL-like" evidence="1">
    <location>
        <begin position="7"/>
        <end position="127"/>
    </location>
</feature>
<dbReference type="EMBL" id="BMZD01000003">
    <property type="protein sequence ID" value="GGZ97368.1"/>
    <property type="molecule type" value="Genomic_DNA"/>
</dbReference>
<dbReference type="Pfam" id="PF13577">
    <property type="entry name" value="SnoaL_4"/>
    <property type="match status" value="1"/>
</dbReference>
<reference evidence="2" key="2">
    <citation type="submission" date="2020-09" db="EMBL/GenBank/DDBJ databases">
        <authorList>
            <person name="Sun Q."/>
            <person name="Kim S."/>
        </authorList>
    </citation>
    <scope>NUCLEOTIDE SEQUENCE</scope>
    <source>
        <strain evidence="2">KCTC 32422</strain>
    </source>
</reference>
<name>A0A918RHP5_9SPHN</name>
<comment type="caution">
    <text evidence="2">The sequence shown here is derived from an EMBL/GenBank/DDBJ whole genome shotgun (WGS) entry which is preliminary data.</text>
</comment>
<evidence type="ECO:0000313" key="2">
    <source>
        <dbReference type="EMBL" id="GGZ97368.1"/>
    </source>
</evidence>
<reference evidence="2" key="1">
    <citation type="journal article" date="2014" name="Int. J. Syst. Evol. Microbiol.">
        <title>Complete genome sequence of Corynebacterium casei LMG S-19264T (=DSM 44701T), isolated from a smear-ripened cheese.</title>
        <authorList>
            <consortium name="US DOE Joint Genome Institute (JGI-PGF)"/>
            <person name="Walter F."/>
            <person name="Albersmeier A."/>
            <person name="Kalinowski J."/>
            <person name="Ruckert C."/>
        </authorList>
    </citation>
    <scope>NUCLEOTIDE SEQUENCE</scope>
    <source>
        <strain evidence="2">KCTC 32422</strain>
    </source>
</reference>
<dbReference type="InterPro" id="IPR032710">
    <property type="entry name" value="NTF2-like_dom_sf"/>
</dbReference>
<sequence length="152" mass="16929">MTPSDAELADLARLRRVAELYAQGADRKDKAAWAAVLASDCVMIGPGFRTEGRDAILGLIDTLGQMFRATLHQVHQVTATITGDTARGETYCIAEHLLNDADAVLAWAIRYQDEWRREDGTWRFTRRELIVEWEETRPVTPKGAAATGEEQA</sequence>
<evidence type="ECO:0000259" key="1">
    <source>
        <dbReference type="Pfam" id="PF13577"/>
    </source>
</evidence>
<dbReference type="AlphaFoldDB" id="A0A918RHP5"/>
<dbReference type="InterPro" id="IPR037401">
    <property type="entry name" value="SnoaL-like"/>
</dbReference>
<dbReference type="Proteomes" id="UP000634139">
    <property type="component" value="Unassembled WGS sequence"/>
</dbReference>
<evidence type="ECO:0000313" key="3">
    <source>
        <dbReference type="Proteomes" id="UP000634139"/>
    </source>
</evidence>
<protein>
    <recommendedName>
        <fullName evidence="1">SnoaL-like domain-containing protein</fullName>
    </recommendedName>
</protein>
<accession>A0A918RHP5</accession>
<organism evidence="2 3">
    <name type="scientific">Novosphingobium arvoryzae</name>
    <dbReference type="NCBI Taxonomy" id="1256514"/>
    <lineage>
        <taxon>Bacteria</taxon>
        <taxon>Pseudomonadati</taxon>
        <taxon>Pseudomonadota</taxon>
        <taxon>Alphaproteobacteria</taxon>
        <taxon>Sphingomonadales</taxon>
        <taxon>Sphingomonadaceae</taxon>
        <taxon>Novosphingobium</taxon>
    </lineage>
</organism>
<dbReference type="CDD" id="cd00531">
    <property type="entry name" value="NTF2_like"/>
    <property type="match status" value="1"/>
</dbReference>
<proteinExistence type="predicted"/>
<gene>
    <name evidence="2" type="ORF">GCM10011617_17530</name>
</gene>
<keyword evidence="3" id="KW-1185">Reference proteome</keyword>
<dbReference type="RefSeq" id="WP_189540556.1">
    <property type="nucleotide sequence ID" value="NZ_BMZD01000003.1"/>
</dbReference>
<dbReference type="Gene3D" id="3.10.450.50">
    <property type="match status" value="1"/>
</dbReference>
<dbReference type="SUPFAM" id="SSF54427">
    <property type="entry name" value="NTF2-like"/>
    <property type="match status" value="1"/>
</dbReference>